<dbReference type="OrthoDB" id="6765836at2759"/>
<evidence type="ECO:0008006" key="3">
    <source>
        <dbReference type="Google" id="ProtNLM"/>
    </source>
</evidence>
<dbReference type="Proteomes" id="UP000886998">
    <property type="component" value="Unassembled WGS sequence"/>
</dbReference>
<dbReference type="EMBL" id="BMAV01009184">
    <property type="protein sequence ID" value="GFY53269.1"/>
    <property type="molecule type" value="Genomic_DNA"/>
</dbReference>
<proteinExistence type="predicted"/>
<evidence type="ECO:0000313" key="1">
    <source>
        <dbReference type="EMBL" id="GFY53269.1"/>
    </source>
</evidence>
<keyword evidence="2" id="KW-1185">Reference proteome</keyword>
<protein>
    <recommendedName>
        <fullName evidence="3">Peptidase aspartic putative domain-containing protein</fullName>
    </recommendedName>
</protein>
<reference evidence="1" key="1">
    <citation type="submission" date="2020-08" db="EMBL/GenBank/DDBJ databases">
        <title>Multicomponent nature underlies the extraordinary mechanical properties of spider dragline silk.</title>
        <authorList>
            <person name="Kono N."/>
            <person name="Nakamura H."/>
            <person name="Mori M."/>
            <person name="Yoshida Y."/>
            <person name="Ohtoshi R."/>
            <person name="Malay A.D."/>
            <person name="Moran D.A.P."/>
            <person name="Tomita M."/>
            <person name="Numata K."/>
            <person name="Arakawa K."/>
        </authorList>
    </citation>
    <scope>NUCLEOTIDE SEQUENCE</scope>
</reference>
<dbReference type="AlphaFoldDB" id="A0A8X7C5K2"/>
<comment type="caution">
    <text evidence="1">The sequence shown here is derived from an EMBL/GenBank/DDBJ whole genome shotgun (WGS) entry which is preliminary data.</text>
</comment>
<organism evidence="1 2">
    <name type="scientific">Trichonephila inaurata madagascariensis</name>
    <dbReference type="NCBI Taxonomy" id="2747483"/>
    <lineage>
        <taxon>Eukaryota</taxon>
        <taxon>Metazoa</taxon>
        <taxon>Ecdysozoa</taxon>
        <taxon>Arthropoda</taxon>
        <taxon>Chelicerata</taxon>
        <taxon>Arachnida</taxon>
        <taxon>Araneae</taxon>
        <taxon>Araneomorphae</taxon>
        <taxon>Entelegynae</taxon>
        <taxon>Araneoidea</taxon>
        <taxon>Nephilidae</taxon>
        <taxon>Trichonephila</taxon>
        <taxon>Trichonephila inaurata</taxon>
    </lineage>
</organism>
<evidence type="ECO:0000313" key="2">
    <source>
        <dbReference type="Proteomes" id="UP000886998"/>
    </source>
</evidence>
<gene>
    <name evidence="1" type="ORF">TNIN_493731</name>
</gene>
<sequence>MKIQLSNVGEESLSVQMLLGSDVIGKLMTGQLGILSCGLVARETILGWILSGKVPDSEISSCNTMLVASLFVKRWISPSCGDWFFVLKNLVSPRNPKRSFVKPQ</sequence>
<accession>A0A8X7C5K2</accession>
<name>A0A8X7C5K2_9ARAC</name>